<sequence>MISGHSTGSLYSSWQACLGKEQFPRESKLSSSMSHLSWNLNRKYFKVPKPKLSDPTLPPLPPSKIKSSDPKLQQDLERYYKIRAAACRILSIAQNPLQRLDAAKTLLVSHAQLLSCMRLIQREKVEDAKHANGTLSDTRLREASILNGTVLRKSCFAKPGYAQLCLSDIRIPLIWRNIAPGTNMHLTMQQLFPTSSIVSGLLPAVVNASGENADYSDSGEQCDGYSLFCTIQVGHIIRDTRLIFDIKPGTADIEFNDKWTFDDVTSEFECVIEIYAFPKGGSKSNSLFSKRRILPIYEGVRRSSDQHVNSDSSINQNSSQYFDLIGRCVATLKDVQNKVSSHTLEMGNQLVYSRGCKNSSSPVSNSTTIHRNSVFADQSNETSEICDLPLFGNICYRLIAQPHSTKLPLKSGYLWIRKLTPSPIQTPMMLYRCELRDRYLWATLINTSHNEGSSHGFSSSDRVSCNLLKFRDNGANSKDFIQNHKRLIAPKEHSHENNFLKNPTTSFFRTIDLSRNNSSAQNEFDHTSINSSLGSGINRNLLSSYNCYADLIIPIHTETDFLDSQLVLRQTELSVSQRTNESSNISGNDFNKSNECSIPSPKDDGPNSDVKCHHPDVNDVSLDKKRAFSAIDVSCLSNSSSSNDHSYATQSFFSTNKPGLLNCQSVDNILDLSKTEHVHFRDETNILESQLNNLRSQSEAASITKSDGLSPNVEKLMSASKSSLSPIRKDFNKPLPSPVDSRKRYNRVSRSVEPVRRIFPKVTTAHKIDTSSLFDLTKFGELQYLTPHSSKVSSFISVNDSNKDNKIECHQPCVFSSQLLTFRIATCHLDRNVSSTRHHLSELRQNGSSVEVFEFTATQMMENDLDQLNESSTIFKSDEEETIAWFSIMKKHVHEQEIWGSEAFSETINIPKSKSNSIRNTSARRSVAIPSDISFLT</sequence>
<evidence type="ECO:0000313" key="4">
    <source>
        <dbReference type="Proteomes" id="UP000290809"/>
    </source>
</evidence>
<dbReference type="Proteomes" id="UP000290809">
    <property type="component" value="Unassembled WGS sequence"/>
</dbReference>
<protein>
    <recommendedName>
        <fullName evidence="2">Anillin homology domain-containing protein</fullName>
    </recommendedName>
</protein>
<dbReference type="AlphaFoldDB" id="A0A430QRH9"/>
<feature type="region of interest" description="Disordered" evidence="1">
    <location>
        <begin position="49"/>
        <end position="70"/>
    </location>
</feature>
<dbReference type="InterPro" id="IPR051364">
    <property type="entry name" value="Cytokinesis/Rho-signaling"/>
</dbReference>
<dbReference type="STRING" id="6184.A0A430QRH9"/>
<proteinExistence type="predicted"/>
<keyword evidence="4" id="KW-1185">Reference proteome</keyword>
<dbReference type="PANTHER" id="PTHR21538">
    <property type="entry name" value="ANILLIN/RHOTEKIN RTKN"/>
    <property type="match status" value="1"/>
</dbReference>
<feature type="domain" description="Anillin homology" evidence="2">
    <location>
        <begin position="216"/>
        <end position="336"/>
    </location>
</feature>
<accession>A0A430QRH9</accession>
<comment type="caution">
    <text evidence="3">The sequence shown here is derived from an EMBL/GenBank/DDBJ whole genome shotgun (WGS) entry which is preliminary data.</text>
</comment>
<evidence type="ECO:0000259" key="2">
    <source>
        <dbReference type="Pfam" id="PF08174"/>
    </source>
</evidence>
<dbReference type="GO" id="GO:0005826">
    <property type="term" value="C:actomyosin contractile ring"/>
    <property type="evidence" value="ECO:0007669"/>
    <property type="project" value="TreeGrafter"/>
</dbReference>
<dbReference type="Pfam" id="PF08174">
    <property type="entry name" value="Anillin"/>
    <property type="match status" value="1"/>
</dbReference>
<evidence type="ECO:0000313" key="3">
    <source>
        <dbReference type="EMBL" id="RTG90296.1"/>
    </source>
</evidence>
<evidence type="ECO:0000256" key="1">
    <source>
        <dbReference type="SAM" id="MobiDB-lite"/>
    </source>
</evidence>
<dbReference type="InterPro" id="IPR012966">
    <property type="entry name" value="AHD"/>
</dbReference>
<dbReference type="GO" id="GO:0000281">
    <property type="term" value="P:mitotic cytokinesis"/>
    <property type="evidence" value="ECO:0007669"/>
    <property type="project" value="TreeGrafter"/>
</dbReference>
<name>A0A430QRH9_SCHBO</name>
<dbReference type="PANTHER" id="PTHR21538:SF24">
    <property type="entry name" value="PH DOMAIN-CONTAINING PROTEIN"/>
    <property type="match status" value="1"/>
</dbReference>
<dbReference type="GO" id="GO:0000915">
    <property type="term" value="P:actomyosin contractile ring assembly"/>
    <property type="evidence" value="ECO:0007669"/>
    <property type="project" value="TreeGrafter"/>
</dbReference>
<feature type="region of interest" description="Disordered" evidence="1">
    <location>
        <begin position="574"/>
        <end position="608"/>
    </location>
</feature>
<dbReference type="GO" id="GO:0031106">
    <property type="term" value="P:septin ring organization"/>
    <property type="evidence" value="ECO:0007669"/>
    <property type="project" value="TreeGrafter"/>
</dbReference>
<dbReference type="EMBL" id="QMKO01001450">
    <property type="protein sequence ID" value="RTG90296.1"/>
    <property type="molecule type" value="Genomic_DNA"/>
</dbReference>
<gene>
    <name evidence="3" type="ORF">DC041_0011818</name>
</gene>
<feature type="region of interest" description="Disordered" evidence="1">
    <location>
        <begin position="727"/>
        <end position="747"/>
    </location>
</feature>
<organism evidence="3 4">
    <name type="scientific">Schistosoma bovis</name>
    <name type="common">Blood fluke</name>
    <dbReference type="NCBI Taxonomy" id="6184"/>
    <lineage>
        <taxon>Eukaryota</taxon>
        <taxon>Metazoa</taxon>
        <taxon>Spiralia</taxon>
        <taxon>Lophotrochozoa</taxon>
        <taxon>Platyhelminthes</taxon>
        <taxon>Trematoda</taxon>
        <taxon>Digenea</taxon>
        <taxon>Strigeidida</taxon>
        <taxon>Schistosomatoidea</taxon>
        <taxon>Schistosomatidae</taxon>
        <taxon>Schistosoma</taxon>
    </lineage>
</organism>
<feature type="compositionally biased region" description="Polar residues" evidence="1">
    <location>
        <begin position="574"/>
        <end position="597"/>
    </location>
</feature>
<reference evidence="3 4" key="1">
    <citation type="journal article" date="2019" name="PLoS Pathog.">
        <title>Genome sequence of the bovine parasite Schistosoma bovis Tanzania.</title>
        <authorList>
            <person name="Oey H."/>
            <person name="Zakrzewski M."/>
            <person name="Gobert G."/>
            <person name="Gravermann K."/>
            <person name="Stoye J."/>
            <person name="Jones M."/>
            <person name="Mcmanus D."/>
            <person name="Krause L."/>
        </authorList>
    </citation>
    <scope>NUCLEOTIDE SEQUENCE [LARGE SCALE GENOMIC DNA]</scope>
    <source>
        <strain evidence="3 4">TAN1997</strain>
    </source>
</reference>